<dbReference type="InterPro" id="IPR010982">
    <property type="entry name" value="Lambda_DNA-bd_dom_sf"/>
</dbReference>
<dbReference type="Gene3D" id="1.10.260.40">
    <property type="entry name" value="lambda repressor-like DNA-binding domains"/>
    <property type="match status" value="1"/>
</dbReference>
<gene>
    <name evidence="2" type="ORF">LCGC14_0087040</name>
</gene>
<sequence length="121" mass="13420">MPSRSAVVFPKDLKVLKTLGENIMLAMKRRKITQTQLSERIGLSMPTLRNILRGEPSVSMGHYLMVLSSLGLASDLAQVALDDEFGRKLQDIELLKTSNKTSIKSKNANSVVNRPTTEGRH</sequence>
<dbReference type="SMART" id="SM00530">
    <property type="entry name" value="HTH_XRE"/>
    <property type="match status" value="1"/>
</dbReference>
<dbReference type="SUPFAM" id="SSF47413">
    <property type="entry name" value="lambda repressor-like DNA-binding domains"/>
    <property type="match status" value="1"/>
</dbReference>
<dbReference type="PROSITE" id="PS50943">
    <property type="entry name" value="HTH_CROC1"/>
    <property type="match status" value="1"/>
</dbReference>
<dbReference type="GO" id="GO:0003677">
    <property type="term" value="F:DNA binding"/>
    <property type="evidence" value="ECO:0007669"/>
    <property type="project" value="InterPro"/>
</dbReference>
<proteinExistence type="predicted"/>
<dbReference type="Pfam" id="PF01381">
    <property type="entry name" value="HTH_3"/>
    <property type="match status" value="1"/>
</dbReference>
<dbReference type="CDD" id="cd00093">
    <property type="entry name" value="HTH_XRE"/>
    <property type="match status" value="1"/>
</dbReference>
<organism evidence="2">
    <name type="scientific">marine sediment metagenome</name>
    <dbReference type="NCBI Taxonomy" id="412755"/>
    <lineage>
        <taxon>unclassified sequences</taxon>
        <taxon>metagenomes</taxon>
        <taxon>ecological metagenomes</taxon>
    </lineage>
</organism>
<feature type="domain" description="HTH cro/C1-type" evidence="1">
    <location>
        <begin position="26"/>
        <end position="76"/>
    </location>
</feature>
<dbReference type="EMBL" id="LAZR01000023">
    <property type="protein sequence ID" value="KKO04346.1"/>
    <property type="molecule type" value="Genomic_DNA"/>
</dbReference>
<dbReference type="AlphaFoldDB" id="A0A0F9VGV6"/>
<dbReference type="InterPro" id="IPR001387">
    <property type="entry name" value="Cro/C1-type_HTH"/>
</dbReference>
<protein>
    <recommendedName>
        <fullName evidence="1">HTH cro/C1-type domain-containing protein</fullName>
    </recommendedName>
</protein>
<evidence type="ECO:0000259" key="1">
    <source>
        <dbReference type="PROSITE" id="PS50943"/>
    </source>
</evidence>
<comment type="caution">
    <text evidence="2">The sequence shown here is derived from an EMBL/GenBank/DDBJ whole genome shotgun (WGS) entry which is preliminary data.</text>
</comment>
<reference evidence="2" key="1">
    <citation type="journal article" date="2015" name="Nature">
        <title>Complex archaea that bridge the gap between prokaryotes and eukaryotes.</title>
        <authorList>
            <person name="Spang A."/>
            <person name="Saw J.H."/>
            <person name="Jorgensen S.L."/>
            <person name="Zaremba-Niedzwiedzka K."/>
            <person name="Martijn J."/>
            <person name="Lind A.E."/>
            <person name="van Eijk R."/>
            <person name="Schleper C."/>
            <person name="Guy L."/>
            <person name="Ettema T.J."/>
        </authorList>
    </citation>
    <scope>NUCLEOTIDE SEQUENCE</scope>
</reference>
<name>A0A0F9VGV6_9ZZZZ</name>
<accession>A0A0F9VGV6</accession>
<evidence type="ECO:0000313" key="2">
    <source>
        <dbReference type="EMBL" id="KKO04346.1"/>
    </source>
</evidence>